<dbReference type="STRING" id="229535.A0A0M9W9W6"/>
<evidence type="ECO:0000313" key="2">
    <source>
        <dbReference type="EMBL" id="KOS36839.1"/>
    </source>
</evidence>
<sequence>MEGDSGRYCIHMMAGNPQAKLFHDIVRYHSYSLVNPLQWTSYHLNLVGCRFEDVGTPPVYAESTQNDHRNTDGRKPCPKLSNDAEALAMKLFPLEKQRRLVNILVGKERPFSYFRIKGAPFYFQGRRVHQPNYIVFHRHEATIDHIYNGSPSLSRLLVTNLLDQEYILYYEAQITTELLNGLKNPKDSTGPMKWPTIRRRKVPYKPYLTFADRLVAELVAPSPLPSHGPFNPSDDVNGVFEYGRKRPREQGDNGSDMASKRGVCWQKNATRERD</sequence>
<feature type="compositionally biased region" description="Basic and acidic residues" evidence="1">
    <location>
        <begin position="242"/>
        <end position="251"/>
    </location>
</feature>
<evidence type="ECO:0000313" key="3">
    <source>
        <dbReference type="Proteomes" id="UP000037696"/>
    </source>
</evidence>
<proteinExistence type="predicted"/>
<dbReference type="OrthoDB" id="5343483at2759"/>
<evidence type="ECO:0000256" key="1">
    <source>
        <dbReference type="SAM" id="MobiDB-lite"/>
    </source>
</evidence>
<dbReference type="AlphaFoldDB" id="A0A0M9W9W6"/>
<accession>A0A0M9W9W6</accession>
<protein>
    <submittedName>
        <fullName evidence="2">Uncharacterized protein</fullName>
    </submittedName>
</protein>
<dbReference type="Proteomes" id="UP000037696">
    <property type="component" value="Unassembled WGS sequence"/>
</dbReference>
<reference evidence="2 3" key="1">
    <citation type="submission" date="2015-08" db="EMBL/GenBank/DDBJ databases">
        <title>Genome sequencing of Penicillium nordicum.</title>
        <authorList>
            <person name="Nguyen H.D."/>
            <person name="Seifert K.A."/>
        </authorList>
    </citation>
    <scope>NUCLEOTIDE SEQUENCE [LARGE SCALE GENOMIC DNA]</scope>
    <source>
        <strain evidence="2 3">DAOMC 185683</strain>
    </source>
</reference>
<dbReference type="EMBL" id="LHQQ01000383">
    <property type="protein sequence ID" value="KOS36839.1"/>
    <property type="molecule type" value="Genomic_DNA"/>
</dbReference>
<organism evidence="2 3">
    <name type="scientific">Penicillium nordicum</name>
    <dbReference type="NCBI Taxonomy" id="229535"/>
    <lineage>
        <taxon>Eukaryota</taxon>
        <taxon>Fungi</taxon>
        <taxon>Dikarya</taxon>
        <taxon>Ascomycota</taxon>
        <taxon>Pezizomycotina</taxon>
        <taxon>Eurotiomycetes</taxon>
        <taxon>Eurotiomycetidae</taxon>
        <taxon>Eurotiales</taxon>
        <taxon>Aspergillaceae</taxon>
        <taxon>Penicillium</taxon>
    </lineage>
</organism>
<keyword evidence="3" id="KW-1185">Reference proteome</keyword>
<comment type="caution">
    <text evidence="2">The sequence shown here is derived from an EMBL/GenBank/DDBJ whole genome shotgun (WGS) entry which is preliminary data.</text>
</comment>
<name>A0A0M9W9W6_9EURO</name>
<gene>
    <name evidence="2" type="ORF">ACN38_g12394</name>
</gene>
<feature type="region of interest" description="Disordered" evidence="1">
    <location>
        <begin position="224"/>
        <end position="274"/>
    </location>
</feature>